<feature type="transmembrane region" description="Helical" evidence="1">
    <location>
        <begin position="109"/>
        <end position="132"/>
    </location>
</feature>
<evidence type="ECO:0000313" key="2">
    <source>
        <dbReference type="EMBL" id="CAB4817283.1"/>
    </source>
</evidence>
<keyword evidence="1" id="KW-0472">Membrane</keyword>
<keyword evidence="1" id="KW-1133">Transmembrane helix</keyword>
<keyword evidence="1" id="KW-0812">Transmembrane</keyword>
<protein>
    <submittedName>
        <fullName evidence="2">Unannotated protein</fullName>
    </submittedName>
</protein>
<proteinExistence type="predicted"/>
<dbReference type="EMBL" id="CAFAAJ010000157">
    <property type="protein sequence ID" value="CAB4817283.1"/>
    <property type="molecule type" value="Genomic_DNA"/>
</dbReference>
<accession>A0A6J6ZA47</accession>
<sequence>MLSPNWDTVRLSLHVIAATIWVGGQFTLAGLVPTLRAHDAELPKKVARQFNRLAWPAYGVLIATGIWSLLRHDMASQSNAYNLTVFLKLVIVGVAGFAAVVHSNTRSKVVLAVGGALSGLASLAAVFVGILLTSAH</sequence>
<organism evidence="2">
    <name type="scientific">freshwater metagenome</name>
    <dbReference type="NCBI Taxonomy" id="449393"/>
    <lineage>
        <taxon>unclassified sequences</taxon>
        <taxon>metagenomes</taxon>
        <taxon>ecological metagenomes</taxon>
    </lineage>
</organism>
<name>A0A6J6ZA47_9ZZZZ</name>
<evidence type="ECO:0000256" key="1">
    <source>
        <dbReference type="SAM" id="Phobius"/>
    </source>
</evidence>
<dbReference type="EMBL" id="CAFBON010000096">
    <property type="protein sequence ID" value="CAB4989224.1"/>
    <property type="molecule type" value="Genomic_DNA"/>
</dbReference>
<dbReference type="AlphaFoldDB" id="A0A6J6ZA47"/>
<feature type="transmembrane region" description="Helical" evidence="1">
    <location>
        <begin position="82"/>
        <end position="102"/>
    </location>
</feature>
<gene>
    <name evidence="2" type="ORF">UFOPK3001_01982</name>
    <name evidence="3" type="ORF">UFOPK3954_01054</name>
</gene>
<evidence type="ECO:0000313" key="3">
    <source>
        <dbReference type="EMBL" id="CAB4989224.1"/>
    </source>
</evidence>
<reference evidence="2" key="1">
    <citation type="submission" date="2020-05" db="EMBL/GenBank/DDBJ databases">
        <authorList>
            <person name="Chiriac C."/>
            <person name="Salcher M."/>
            <person name="Ghai R."/>
            <person name="Kavagutti S V."/>
        </authorList>
    </citation>
    <scope>NUCLEOTIDE SEQUENCE</scope>
</reference>
<feature type="transmembrane region" description="Helical" evidence="1">
    <location>
        <begin position="12"/>
        <end position="32"/>
    </location>
</feature>
<feature type="transmembrane region" description="Helical" evidence="1">
    <location>
        <begin position="53"/>
        <end position="70"/>
    </location>
</feature>